<feature type="transmembrane region" description="Helical" evidence="8">
    <location>
        <begin position="297"/>
        <end position="320"/>
    </location>
</feature>
<feature type="transmembrane region" description="Helical" evidence="8">
    <location>
        <begin position="31"/>
        <end position="49"/>
    </location>
</feature>
<evidence type="ECO:0000313" key="11">
    <source>
        <dbReference type="EMBL" id="MBF9142872.1"/>
    </source>
</evidence>
<sequence>MNNTLLHDLLIILLLSVGVTLVFNRIKLPSIIGFLVTGMLAGPYALGLVKAPQQVDQVAELGVVLLMFTIGLEFSVQSLARIRRAVFLGGTLQVGLTVAAVAVLSLAAGSSVGTAVFWGFLLSLSSTAIVLKLMQERMEVDSMHGQIVLAILLFQDLVVVPMMLLVPLLSGHTQGSPWLALGLMLVKIMGVLAAVVLGARYLMPRLLLAVARTRSRELFLLTIIGTCLGVGWLTEVAGLSMALGAFLAGLIISESEYSYEAVSNVLPFREIFASFFFVSIGMLFDVHVLLDRPVAIVLLTTGVILLKMLLTPVATVSLRAPVGEVLLTGLALAQVGEFSFVLSRAGLQAGLIQPSSYQVFLAISVLTMCCTPGVLAGARPLVDWVMRLSWPLRYERHLHRSAPPAGLVLPAPETRLSDHLVIVGYGLNGRNLVRAAKFAKLTYVILEADADKVHRGLKRGEHIVYGDVTHEHVLEHLGVARARVVVIAISDPAATVRAVATIRRINPTGCILVRSLYVYERKNLYHAGATEVIAQEQETSLEMLAHVLTRFVVPLHDIEKLIDELRHGSHAMLRPHSINRAAWSSIHVCLAGAEMASVDVETDPQHCLDGETLSERTVRERFNLCLLAIRRNGTMLEPITTSTLIELHDTLYVFGKPSKVAQLEQELQAMAALSPELAT</sequence>
<evidence type="ECO:0000256" key="6">
    <source>
        <dbReference type="ARBA" id="ARBA00022989"/>
    </source>
</evidence>
<keyword evidence="4" id="KW-0406">Ion transport</keyword>
<evidence type="ECO:0000256" key="5">
    <source>
        <dbReference type="ARBA" id="ARBA00022692"/>
    </source>
</evidence>
<dbReference type="GO" id="GO:1902600">
    <property type="term" value="P:proton transmembrane transport"/>
    <property type="evidence" value="ECO:0007669"/>
    <property type="project" value="InterPro"/>
</dbReference>
<dbReference type="RefSeq" id="WP_196287213.1">
    <property type="nucleotide sequence ID" value="NZ_JADQDP010000003.1"/>
</dbReference>
<dbReference type="EMBL" id="JADQDP010000003">
    <property type="protein sequence ID" value="MBF9142872.1"/>
    <property type="molecule type" value="Genomic_DNA"/>
</dbReference>
<keyword evidence="12" id="KW-1185">Reference proteome</keyword>
<feature type="transmembrane region" description="Helical" evidence="8">
    <location>
        <begin position="271"/>
        <end position="290"/>
    </location>
</feature>
<evidence type="ECO:0000259" key="9">
    <source>
        <dbReference type="PROSITE" id="PS51201"/>
    </source>
</evidence>
<dbReference type="SUPFAM" id="SSF116726">
    <property type="entry name" value="TrkA C-terminal domain-like"/>
    <property type="match status" value="1"/>
</dbReference>
<evidence type="ECO:0000256" key="2">
    <source>
        <dbReference type="ARBA" id="ARBA00005551"/>
    </source>
</evidence>
<feature type="transmembrane region" description="Helical" evidence="8">
    <location>
        <begin position="326"/>
        <end position="347"/>
    </location>
</feature>
<dbReference type="PROSITE" id="PS51201">
    <property type="entry name" value="RCK_N"/>
    <property type="match status" value="1"/>
</dbReference>
<dbReference type="GO" id="GO:0008324">
    <property type="term" value="F:monoatomic cation transmembrane transporter activity"/>
    <property type="evidence" value="ECO:0007669"/>
    <property type="project" value="InterPro"/>
</dbReference>
<feature type="transmembrane region" description="Helical" evidence="8">
    <location>
        <begin position="178"/>
        <end position="197"/>
    </location>
</feature>
<dbReference type="PANTHER" id="PTHR42751:SF3">
    <property type="entry name" value="SODIUM_GLUTAMATE SYMPORTER"/>
    <property type="match status" value="1"/>
</dbReference>
<comment type="similarity">
    <text evidence="2">Belongs to the monovalent cation:proton antiporter 2 (CPA2) transporter (TC 2.A.37) family.</text>
</comment>
<dbReference type="Gene3D" id="3.30.70.1450">
    <property type="entry name" value="Regulator of K+ conductance, C-terminal domain"/>
    <property type="match status" value="1"/>
</dbReference>
<dbReference type="PANTHER" id="PTHR42751">
    <property type="entry name" value="SODIUM/HYDROGEN EXCHANGER FAMILY/TRKA DOMAIN PROTEIN"/>
    <property type="match status" value="1"/>
</dbReference>
<organism evidence="11 12">
    <name type="scientific">Hymenobacter properus</name>
    <dbReference type="NCBI Taxonomy" id="2791026"/>
    <lineage>
        <taxon>Bacteria</taxon>
        <taxon>Pseudomonadati</taxon>
        <taxon>Bacteroidota</taxon>
        <taxon>Cytophagia</taxon>
        <taxon>Cytophagales</taxon>
        <taxon>Hymenobacteraceae</taxon>
        <taxon>Hymenobacter</taxon>
    </lineage>
</organism>
<proteinExistence type="inferred from homology"/>
<dbReference type="Pfam" id="PF00999">
    <property type="entry name" value="Na_H_Exchanger"/>
    <property type="match status" value="1"/>
</dbReference>
<comment type="caution">
    <text evidence="11">The sequence shown here is derived from an EMBL/GenBank/DDBJ whole genome shotgun (WGS) entry which is preliminary data.</text>
</comment>
<name>A0A931FJD1_9BACT</name>
<feature type="transmembrane region" description="Helical" evidence="8">
    <location>
        <begin position="87"/>
        <end position="109"/>
    </location>
</feature>
<dbReference type="GO" id="GO:0015297">
    <property type="term" value="F:antiporter activity"/>
    <property type="evidence" value="ECO:0007669"/>
    <property type="project" value="InterPro"/>
</dbReference>
<feature type="domain" description="RCK N-terminal" evidence="9">
    <location>
        <begin position="417"/>
        <end position="534"/>
    </location>
</feature>
<evidence type="ECO:0000256" key="7">
    <source>
        <dbReference type="ARBA" id="ARBA00023136"/>
    </source>
</evidence>
<dbReference type="PROSITE" id="PS51202">
    <property type="entry name" value="RCK_C"/>
    <property type="match status" value="1"/>
</dbReference>
<dbReference type="InterPro" id="IPR036721">
    <property type="entry name" value="RCK_C_sf"/>
</dbReference>
<dbReference type="InterPro" id="IPR006037">
    <property type="entry name" value="RCK_C"/>
</dbReference>
<evidence type="ECO:0000256" key="4">
    <source>
        <dbReference type="ARBA" id="ARBA00022538"/>
    </source>
</evidence>
<dbReference type="SUPFAM" id="SSF51735">
    <property type="entry name" value="NAD(P)-binding Rossmann-fold domains"/>
    <property type="match status" value="1"/>
</dbReference>
<evidence type="ECO:0000259" key="10">
    <source>
        <dbReference type="PROSITE" id="PS51202"/>
    </source>
</evidence>
<reference evidence="11 12" key="1">
    <citation type="submission" date="2020-11" db="EMBL/GenBank/DDBJ databases">
        <authorList>
            <person name="Kim M.K."/>
        </authorList>
    </citation>
    <scope>NUCLEOTIDE SEQUENCE [LARGE SCALE GENOMIC DNA]</scope>
    <source>
        <strain evidence="11 12">BT439</strain>
    </source>
</reference>
<dbReference type="InterPro" id="IPR038770">
    <property type="entry name" value="Na+/solute_symporter_sf"/>
</dbReference>
<keyword evidence="7 8" id="KW-0472">Membrane</keyword>
<feature type="transmembrane region" description="Helical" evidence="8">
    <location>
        <begin position="146"/>
        <end position="166"/>
    </location>
</feature>
<dbReference type="InterPro" id="IPR036291">
    <property type="entry name" value="NAD(P)-bd_dom_sf"/>
</dbReference>
<feature type="transmembrane region" description="Helical" evidence="8">
    <location>
        <begin position="115"/>
        <end position="134"/>
    </location>
</feature>
<dbReference type="InterPro" id="IPR006153">
    <property type="entry name" value="Cation/H_exchanger_TM"/>
</dbReference>
<evidence type="ECO:0000256" key="8">
    <source>
        <dbReference type="SAM" id="Phobius"/>
    </source>
</evidence>
<keyword evidence="4" id="KW-0633">Potassium transport</keyword>
<evidence type="ECO:0000313" key="12">
    <source>
        <dbReference type="Proteomes" id="UP000645610"/>
    </source>
</evidence>
<accession>A0A931FJD1</accession>
<dbReference type="Pfam" id="PF02080">
    <property type="entry name" value="TrkA_C"/>
    <property type="match status" value="1"/>
</dbReference>
<gene>
    <name evidence="11" type="ORF">I2I01_14580</name>
</gene>
<feature type="domain" description="RCK C-terminal" evidence="10">
    <location>
        <begin position="583"/>
        <end position="669"/>
    </location>
</feature>
<evidence type="ECO:0000256" key="1">
    <source>
        <dbReference type="ARBA" id="ARBA00004141"/>
    </source>
</evidence>
<feature type="transmembrane region" description="Helical" evidence="8">
    <location>
        <begin position="61"/>
        <end position="80"/>
    </location>
</feature>
<dbReference type="Pfam" id="PF02254">
    <property type="entry name" value="TrkA_N"/>
    <property type="match status" value="1"/>
</dbReference>
<keyword evidence="3" id="KW-0813">Transport</keyword>
<dbReference type="InterPro" id="IPR003148">
    <property type="entry name" value="RCK_N"/>
</dbReference>
<comment type="subcellular location">
    <subcellularLocation>
        <location evidence="1">Membrane</location>
        <topology evidence="1">Multi-pass membrane protein</topology>
    </subcellularLocation>
</comment>
<dbReference type="AlphaFoldDB" id="A0A931FJD1"/>
<keyword evidence="6 8" id="KW-1133">Transmembrane helix</keyword>
<feature type="transmembrane region" description="Helical" evidence="8">
    <location>
        <begin position="6"/>
        <end position="24"/>
    </location>
</feature>
<evidence type="ECO:0000256" key="3">
    <source>
        <dbReference type="ARBA" id="ARBA00022448"/>
    </source>
</evidence>
<keyword evidence="4" id="KW-0630">Potassium</keyword>
<dbReference type="GO" id="GO:0006813">
    <property type="term" value="P:potassium ion transport"/>
    <property type="evidence" value="ECO:0007669"/>
    <property type="project" value="UniProtKB-KW"/>
</dbReference>
<keyword evidence="5 8" id="KW-0812">Transmembrane</keyword>
<feature type="transmembrane region" description="Helical" evidence="8">
    <location>
        <begin position="218"/>
        <end position="251"/>
    </location>
</feature>
<dbReference type="Gene3D" id="1.20.1530.20">
    <property type="match status" value="1"/>
</dbReference>
<dbReference type="Proteomes" id="UP000645610">
    <property type="component" value="Unassembled WGS sequence"/>
</dbReference>
<protein>
    <submittedName>
        <fullName evidence="11">Cation:proton antiporter</fullName>
    </submittedName>
</protein>
<feature type="transmembrane region" description="Helical" evidence="8">
    <location>
        <begin position="359"/>
        <end position="378"/>
    </location>
</feature>
<dbReference type="GO" id="GO:0016020">
    <property type="term" value="C:membrane"/>
    <property type="evidence" value="ECO:0007669"/>
    <property type="project" value="UniProtKB-SubCell"/>
</dbReference>
<dbReference type="Gene3D" id="3.40.50.720">
    <property type="entry name" value="NAD(P)-binding Rossmann-like Domain"/>
    <property type="match status" value="1"/>
</dbReference>